<dbReference type="InterPro" id="IPR001680">
    <property type="entry name" value="WD40_rpt"/>
</dbReference>
<reference evidence="5" key="1">
    <citation type="journal article" date="2020" name="Stud. Mycol.">
        <title>101 Dothideomycetes genomes: a test case for predicting lifestyles and emergence of pathogens.</title>
        <authorList>
            <person name="Haridas S."/>
            <person name="Albert R."/>
            <person name="Binder M."/>
            <person name="Bloem J."/>
            <person name="Labutti K."/>
            <person name="Salamov A."/>
            <person name="Andreopoulos B."/>
            <person name="Baker S."/>
            <person name="Barry K."/>
            <person name="Bills G."/>
            <person name="Bluhm B."/>
            <person name="Cannon C."/>
            <person name="Castanera R."/>
            <person name="Culley D."/>
            <person name="Daum C."/>
            <person name="Ezra D."/>
            <person name="Gonzalez J."/>
            <person name="Henrissat B."/>
            <person name="Kuo A."/>
            <person name="Liang C."/>
            <person name="Lipzen A."/>
            <person name="Lutzoni F."/>
            <person name="Magnuson J."/>
            <person name="Mondo S."/>
            <person name="Nolan M."/>
            <person name="Ohm R."/>
            <person name="Pangilinan J."/>
            <person name="Park H.-J."/>
            <person name="Ramirez L."/>
            <person name="Alfaro M."/>
            <person name="Sun H."/>
            <person name="Tritt A."/>
            <person name="Yoshinaga Y."/>
            <person name="Zwiers L.-H."/>
            <person name="Turgeon B."/>
            <person name="Goodwin S."/>
            <person name="Spatafora J."/>
            <person name="Crous P."/>
            <person name="Grigoriev I."/>
        </authorList>
    </citation>
    <scope>NUCLEOTIDE SEQUENCE</scope>
    <source>
        <strain evidence="5">CBS 116005</strain>
    </source>
</reference>
<gene>
    <name evidence="5" type="ORF">EJ03DRAFT_335227</name>
</gene>
<evidence type="ECO:0000313" key="5">
    <source>
        <dbReference type="EMBL" id="KAF2770733.1"/>
    </source>
</evidence>
<evidence type="ECO:0000256" key="1">
    <source>
        <dbReference type="ARBA" id="ARBA00022574"/>
    </source>
</evidence>
<accession>A0A6G1LCR8</accession>
<proteinExistence type="predicted"/>
<evidence type="ECO:0000256" key="4">
    <source>
        <dbReference type="SAM" id="MobiDB-lite"/>
    </source>
</evidence>
<dbReference type="Gene3D" id="2.130.10.10">
    <property type="entry name" value="YVTN repeat-like/Quinoprotein amine dehydrogenase"/>
    <property type="match status" value="2"/>
</dbReference>
<dbReference type="PANTHER" id="PTHR19848">
    <property type="entry name" value="WD40 REPEAT PROTEIN"/>
    <property type="match status" value="1"/>
</dbReference>
<feature type="repeat" description="WD" evidence="3">
    <location>
        <begin position="267"/>
        <end position="308"/>
    </location>
</feature>
<feature type="repeat" description="WD" evidence="3">
    <location>
        <begin position="309"/>
        <end position="350"/>
    </location>
</feature>
<feature type="region of interest" description="Disordered" evidence="4">
    <location>
        <begin position="354"/>
        <end position="378"/>
    </location>
</feature>
<feature type="compositionally biased region" description="Basic and acidic residues" evidence="4">
    <location>
        <begin position="354"/>
        <end position="372"/>
    </location>
</feature>
<dbReference type="SUPFAM" id="SSF50978">
    <property type="entry name" value="WD40 repeat-like"/>
    <property type="match status" value="1"/>
</dbReference>
<dbReference type="PANTHER" id="PTHR19848:SF8">
    <property type="entry name" value="F-BOX AND WD REPEAT DOMAIN CONTAINING 7"/>
    <property type="match status" value="1"/>
</dbReference>
<keyword evidence="1 3" id="KW-0853">WD repeat</keyword>
<dbReference type="AlphaFoldDB" id="A0A6G1LCR8"/>
<sequence>MSRSNDPGHYFQTSDSIAASERKAVKAKNKHGEPIKLPSKILAVHRDPVKPGSVLIAEAAGQTKAVHLKNAEISRPSIHATAPVTSLAYSPDISALYAGCWDKHIYSSQTTPSGAQVKTSPLKSHTDFVKCLLATSLNGQPILISGGADAQMIVWNLATSQPVHKLSGHTKALQDFAIDPLSFPEGRSEPQDSFVLFGASSDREIRRWHISLDSAHELSESIEKPILAHETSVYKIIFDQEGDLWTASADKTAKHLVRSRGWEADTTLQHPDFVKDIVVSESAGLVVTACRDEEVRVWDASSGDLVCTYSGHYEEVTGLVMMDSEKKVVSVSIDGTVRQWSLERGDMAKYLEQVRKEKDGEDGPLEGAEKSSGRMLTAEEEAELAELMEDDE</sequence>
<dbReference type="SMART" id="SM00320">
    <property type="entry name" value="WD40"/>
    <property type="match status" value="6"/>
</dbReference>
<keyword evidence="2" id="KW-0677">Repeat</keyword>
<protein>
    <submittedName>
        <fullName evidence="5">WD40 repeat-like protein</fullName>
    </submittedName>
</protein>
<dbReference type="Proteomes" id="UP000799436">
    <property type="component" value="Unassembled WGS sequence"/>
</dbReference>
<dbReference type="Pfam" id="PF00400">
    <property type="entry name" value="WD40"/>
    <property type="match status" value="3"/>
</dbReference>
<name>A0A6G1LCR8_9PEZI</name>
<dbReference type="PROSITE" id="PS00678">
    <property type="entry name" value="WD_REPEATS_1"/>
    <property type="match status" value="2"/>
</dbReference>
<dbReference type="PROSITE" id="PS50082">
    <property type="entry name" value="WD_REPEATS_2"/>
    <property type="match status" value="3"/>
</dbReference>
<keyword evidence="6" id="KW-1185">Reference proteome</keyword>
<feature type="repeat" description="WD" evidence="3">
    <location>
        <begin position="122"/>
        <end position="165"/>
    </location>
</feature>
<dbReference type="FunFam" id="2.130.10.10:FF:001196">
    <property type="entry name" value="WD repeat protein (AFU_orthologue AFUA_1G12380)"/>
    <property type="match status" value="1"/>
</dbReference>
<dbReference type="EMBL" id="ML995823">
    <property type="protein sequence ID" value="KAF2770733.1"/>
    <property type="molecule type" value="Genomic_DNA"/>
</dbReference>
<dbReference type="OrthoDB" id="6262491at2759"/>
<dbReference type="InterPro" id="IPR019775">
    <property type="entry name" value="WD40_repeat_CS"/>
</dbReference>
<organism evidence="5 6">
    <name type="scientific">Teratosphaeria nubilosa</name>
    <dbReference type="NCBI Taxonomy" id="161662"/>
    <lineage>
        <taxon>Eukaryota</taxon>
        <taxon>Fungi</taxon>
        <taxon>Dikarya</taxon>
        <taxon>Ascomycota</taxon>
        <taxon>Pezizomycotina</taxon>
        <taxon>Dothideomycetes</taxon>
        <taxon>Dothideomycetidae</taxon>
        <taxon>Mycosphaerellales</taxon>
        <taxon>Teratosphaeriaceae</taxon>
        <taxon>Teratosphaeria</taxon>
    </lineage>
</organism>
<dbReference type="InterPro" id="IPR036322">
    <property type="entry name" value="WD40_repeat_dom_sf"/>
</dbReference>
<evidence type="ECO:0000313" key="6">
    <source>
        <dbReference type="Proteomes" id="UP000799436"/>
    </source>
</evidence>
<dbReference type="InterPro" id="IPR015943">
    <property type="entry name" value="WD40/YVTN_repeat-like_dom_sf"/>
</dbReference>
<evidence type="ECO:0000256" key="2">
    <source>
        <dbReference type="ARBA" id="ARBA00022737"/>
    </source>
</evidence>
<evidence type="ECO:0000256" key="3">
    <source>
        <dbReference type="PROSITE-ProRule" id="PRU00221"/>
    </source>
</evidence>
<dbReference type="PROSITE" id="PS50294">
    <property type="entry name" value="WD_REPEATS_REGION"/>
    <property type="match status" value="2"/>
</dbReference>